<sequence length="112" mass="12522">MSSQDESQNHSELEELQDLSHPAEIEFSETGEIAPYISPTLASITREDLRPNPSIVCEVCPASVWHGSEQKGLKCYCRVMHVISWSQEEPNDIAFCDGEVMANLERQKAASK</sequence>
<gene>
    <name evidence="2" type="ORF">P245_23040</name>
</gene>
<feature type="region of interest" description="Disordered" evidence="1">
    <location>
        <begin position="1"/>
        <end position="22"/>
    </location>
</feature>
<comment type="caution">
    <text evidence="2">The sequence shown here is derived from an EMBL/GenBank/DDBJ whole genome shotgun (WGS) entry which is preliminary data.</text>
</comment>
<evidence type="ECO:0000256" key="1">
    <source>
        <dbReference type="SAM" id="MobiDB-lite"/>
    </source>
</evidence>
<proteinExistence type="predicted"/>
<evidence type="ECO:0000313" key="2">
    <source>
        <dbReference type="EMBL" id="KGG84789.1"/>
    </source>
</evidence>
<dbReference type="Proteomes" id="UP000029567">
    <property type="component" value="Unassembled WGS sequence"/>
</dbReference>
<dbReference type="AlphaFoldDB" id="A0A0E3BEX8"/>
<dbReference type="EMBL" id="AWTN01000124">
    <property type="protein sequence ID" value="KGG84789.1"/>
    <property type="molecule type" value="Genomic_DNA"/>
</dbReference>
<protein>
    <recommendedName>
        <fullName evidence="4">Conjugal transfer protein TraH</fullName>
    </recommendedName>
</protein>
<name>A0A0E3BEX8_9BURK</name>
<accession>A0A0E3BEX8</accession>
<organism evidence="2 3">
    <name type="scientific">Comamonas thiooxydans</name>
    <dbReference type="NCBI Taxonomy" id="363952"/>
    <lineage>
        <taxon>Bacteria</taxon>
        <taxon>Pseudomonadati</taxon>
        <taxon>Pseudomonadota</taxon>
        <taxon>Betaproteobacteria</taxon>
        <taxon>Burkholderiales</taxon>
        <taxon>Comamonadaceae</taxon>
        <taxon>Comamonas</taxon>
    </lineage>
</organism>
<reference evidence="2 3" key="1">
    <citation type="submission" date="2013-09" db="EMBL/GenBank/DDBJ databases">
        <title>High correlation between genotypes and phenotypes of environmental bacteria Comamonas testosteroni strains.</title>
        <authorList>
            <person name="Liu L."/>
            <person name="Zhu W."/>
            <person name="Xia X."/>
            <person name="Xu B."/>
            <person name="Luo M."/>
            <person name="Wang G."/>
        </authorList>
    </citation>
    <scope>NUCLEOTIDE SEQUENCE [LARGE SCALE GENOMIC DNA]</scope>
    <source>
        <strain evidence="2 3">JL14</strain>
    </source>
</reference>
<evidence type="ECO:0008006" key="4">
    <source>
        <dbReference type="Google" id="ProtNLM"/>
    </source>
</evidence>
<evidence type="ECO:0000313" key="3">
    <source>
        <dbReference type="Proteomes" id="UP000029567"/>
    </source>
</evidence>